<organism evidence="1">
    <name type="scientific">Arundo donax</name>
    <name type="common">Giant reed</name>
    <name type="synonym">Donax arundinaceus</name>
    <dbReference type="NCBI Taxonomy" id="35708"/>
    <lineage>
        <taxon>Eukaryota</taxon>
        <taxon>Viridiplantae</taxon>
        <taxon>Streptophyta</taxon>
        <taxon>Embryophyta</taxon>
        <taxon>Tracheophyta</taxon>
        <taxon>Spermatophyta</taxon>
        <taxon>Magnoliopsida</taxon>
        <taxon>Liliopsida</taxon>
        <taxon>Poales</taxon>
        <taxon>Poaceae</taxon>
        <taxon>PACMAD clade</taxon>
        <taxon>Arundinoideae</taxon>
        <taxon>Arundineae</taxon>
        <taxon>Arundo</taxon>
    </lineage>
</organism>
<accession>A0A0A9BEE0</accession>
<dbReference type="EMBL" id="GBRH01240258">
    <property type="protein sequence ID" value="JAD57637.1"/>
    <property type="molecule type" value="Transcribed_RNA"/>
</dbReference>
<sequence length="63" mass="6513">MGVRQPMIVAATSIATTTASKVAACMHGSVAALQRTASYLSSCINSWAIVLTEVKFGADHACI</sequence>
<reference evidence="1" key="1">
    <citation type="submission" date="2014-09" db="EMBL/GenBank/DDBJ databases">
        <authorList>
            <person name="Magalhaes I.L.F."/>
            <person name="Oliveira U."/>
            <person name="Santos F.R."/>
            <person name="Vidigal T.H.D.A."/>
            <person name="Brescovit A.D."/>
            <person name="Santos A.J."/>
        </authorList>
    </citation>
    <scope>NUCLEOTIDE SEQUENCE</scope>
    <source>
        <tissue evidence="1">Shoot tissue taken approximately 20 cm above the soil surface</tissue>
    </source>
</reference>
<reference evidence="1" key="2">
    <citation type="journal article" date="2015" name="Data Brief">
        <title>Shoot transcriptome of the giant reed, Arundo donax.</title>
        <authorList>
            <person name="Barrero R.A."/>
            <person name="Guerrero F.D."/>
            <person name="Moolhuijzen P."/>
            <person name="Goolsby J.A."/>
            <person name="Tidwell J."/>
            <person name="Bellgard S.E."/>
            <person name="Bellgard M.I."/>
        </authorList>
    </citation>
    <scope>NUCLEOTIDE SEQUENCE</scope>
    <source>
        <tissue evidence="1">Shoot tissue taken approximately 20 cm above the soil surface</tissue>
    </source>
</reference>
<proteinExistence type="predicted"/>
<name>A0A0A9BEE0_ARUDO</name>
<evidence type="ECO:0000313" key="1">
    <source>
        <dbReference type="EMBL" id="JAD57637.1"/>
    </source>
</evidence>
<dbReference type="AlphaFoldDB" id="A0A0A9BEE0"/>
<protein>
    <submittedName>
        <fullName evidence="1">Uncharacterized protein</fullName>
    </submittedName>
</protein>